<dbReference type="PROSITE" id="PS01268">
    <property type="entry name" value="UPF0024"/>
    <property type="match status" value="1"/>
</dbReference>
<organism evidence="6 7">
    <name type="scientific">Papaver nudicaule</name>
    <name type="common">Iceland poppy</name>
    <dbReference type="NCBI Taxonomy" id="74823"/>
    <lineage>
        <taxon>Eukaryota</taxon>
        <taxon>Viridiplantae</taxon>
        <taxon>Streptophyta</taxon>
        <taxon>Embryophyta</taxon>
        <taxon>Tracheophyta</taxon>
        <taxon>Spermatophyta</taxon>
        <taxon>Magnoliopsida</taxon>
        <taxon>Ranunculales</taxon>
        <taxon>Papaveraceae</taxon>
        <taxon>Papaveroideae</taxon>
        <taxon>Papaver</taxon>
    </lineage>
</organism>
<dbReference type="GO" id="GO:0005634">
    <property type="term" value="C:nucleus"/>
    <property type="evidence" value="ECO:0007669"/>
    <property type="project" value="TreeGrafter"/>
</dbReference>
<evidence type="ECO:0000256" key="2">
    <source>
        <dbReference type="ARBA" id="ARBA00022694"/>
    </source>
</evidence>
<dbReference type="InterPro" id="IPR020103">
    <property type="entry name" value="PsdUridine_synth_cat_dom_sf"/>
</dbReference>
<feature type="compositionally biased region" description="Basic and acidic residues" evidence="4">
    <location>
        <begin position="218"/>
        <end position="228"/>
    </location>
</feature>
<feature type="domain" description="TRUD" evidence="5">
    <location>
        <begin position="351"/>
        <end position="359"/>
    </location>
</feature>
<evidence type="ECO:0000259" key="5">
    <source>
        <dbReference type="PROSITE" id="PS50984"/>
    </source>
</evidence>
<name>A0AA41VFR4_PAPNU</name>
<evidence type="ECO:0000256" key="4">
    <source>
        <dbReference type="SAM" id="MobiDB-lite"/>
    </source>
</evidence>
<dbReference type="PROSITE" id="PS50984">
    <property type="entry name" value="TRUD"/>
    <property type="match status" value="1"/>
</dbReference>
<dbReference type="GO" id="GO:0001522">
    <property type="term" value="P:pseudouridine synthesis"/>
    <property type="evidence" value="ECO:0007669"/>
    <property type="project" value="InterPro"/>
</dbReference>
<dbReference type="SUPFAM" id="SSF55120">
    <property type="entry name" value="Pseudouridine synthase"/>
    <property type="match status" value="1"/>
</dbReference>
<dbReference type="PANTHER" id="PTHR13326:SF21">
    <property type="entry name" value="PSEUDOURIDYLATE SYNTHASE PUS7L"/>
    <property type="match status" value="1"/>
</dbReference>
<feature type="compositionally biased region" description="Polar residues" evidence="4">
    <location>
        <begin position="199"/>
        <end position="210"/>
    </location>
</feature>
<feature type="region of interest" description="Disordered" evidence="4">
    <location>
        <begin position="196"/>
        <end position="230"/>
    </location>
</feature>
<dbReference type="Gene3D" id="3.30.2350.20">
    <property type="entry name" value="TruD, catalytic domain"/>
    <property type="match status" value="1"/>
</dbReference>
<evidence type="ECO:0000313" key="7">
    <source>
        <dbReference type="Proteomes" id="UP001177140"/>
    </source>
</evidence>
<evidence type="ECO:0000313" key="6">
    <source>
        <dbReference type="EMBL" id="MCL7040421.1"/>
    </source>
</evidence>
<dbReference type="InterPro" id="IPR001656">
    <property type="entry name" value="PsdUridine_synth_TruD"/>
</dbReference>
<dbReference type="InterPro" id="IPR011760">
    <property type="entry name" value="PsdUridine_synth_TruD_insert"/>
</dbReference>
<dbReference type="Proteomes" id="UP001177140">
    <property type="component" value="Unassembled WGS sequence"/>
</dbReference>
<keyword evidence="7" id="KW-1185">Reference proteome</keyword>
<dbReference type="GO" id="GO:0009982">
    <property type="term" value="F:pseudouridine synthase activity"/>
    <property type="evidence" value="ECO:0007669"/>
    <property type="project" value="InterPro"/>
</dbReference>
<comment type="similarity">
    <text evidence="1">Belongs to the pseudouridine synthase TruD family.</text>
</comment>
<proteinExistence type="inferred from homology"/>
<keyword evidence="2" id="KW-0819">tRNA processing</keyword>
<reference evidence="6" key="1">
    <citation type="submission" date="2022-03" db="EMBL/GenBank/DDBJ databases">
        <title>A functionally conserved STORR gene fusion in Papaver species that diverged 16.8 million years ago.</title>
        <authorList>
            <person name="Catania T."/>
        </authorList>
    </citation>
    <scope>NUCLEOTIDE SEQUENCE</scope>
    <source>
        <strain evidence="6">S-191538</strain>
    </source>
</reference>
<dbReference type="AlphaFoldDB" id="A0AA41VFR4"/>
<dbReference type="Pfam" id="PF01142">
    <property type="entry name" value="TruD"/>
    <property type="match status" value="1"/>
</dbReference>
<dbReference type="InterPro" id="IPR042214">
    <property type="entry name" value="TruD_catalytic"/>
</dbReference>
<protein>
    <recommendedName>
        <fullName evidence="5">TRUD domain-containing protein</fullName>
    </recommendedName>
</protein>
<dbReference type="PANTHER" id="PTHR13326">
    <property type="entry name" value="TRNA PSEUDOURIDINE SYNTHASE D"/>
    <property type="match status" value="1"/>
</dbReference>
<dbReference type="GO" id="GO:0008033">
    <property type="term" value="P:tRNA processing"/>
    <property type="evidence" value="ECO:0007669"/>
    <property type="project" value="UniProtKB-KW"/>
</dbReference>
<sequence>MWINKALTFPVSIAVLSKPNLKPYNLLKPYTLKPYCNSSAPKTETPIMPLDETDVGIHCYVSQIPGFRGVLKQRYADFIVNEVDTDGNVVRLTSLDGPPESVEEKKEKEEKETKISYTSEIESFRVLAGDTDADLLKDFVDKIIATGGGKEEISPIVLAPDYEKTHRTAIHNFFKTHLKFLVTDTVDGPDSASKCIRVRQSSGGNENGRGSTKRKERGGKPFDSRGTDDWPDNMGKFLRFNLFKENKDTQEALTVIGKMLGIQQRAFGFAGTKDKRAITTQRVTVFKQAVKKLASLNGRLIGIKIGDFCYVKEGLCLGQLQGNRFTITLRGVTANSEDTIKAAADALGRSGFINYFGLQ</sequence>
<feature type="non-terminal residue" evidence="6">
    <location>
        <position position="359"/>
    </location>
</feature>
<evidence type="ECO:0000256" key="3">
    <source>
        <dbReference type="ARBA" id="ARBA00023235"/>
    </source>
</evidence>
<keyword evidence="3" id="KW-0413">Isomerase</keyword>
<dbReference type="InterPro" id="IPR020119">
    <property type="entry name" value="PsdUridine_synth_TruD_CS"/>
</dbReference>
<dbReference type="GO" id="GO:0003723">
    <property type="term" value="F:RNA binding"/>
    <property type="evidence" value="ECO:0007669"/>
    <property type="project" value="InterPro"/>
</dbReference>
<evidence type="ECO:0000256" key="1">
    <source>
        <dbReference type="ARBA" id="ARBA00007953"/>
    </source>
</evidence>
<comment type="caution">
    <text evidence="6">The sequence shown here is derived from an EMBL/GenBank/DDBJ whole genome shotgun (WGS) entry which is preliminary data.</text>
</comment>
<gene>
    <name evidence="6" type="ORF">MKW94_025442</name>
</gene>
<dbReference type="EMBL" id="JAJJMA010212160">
    <property type="protein sequence ID" value="MCL7040421.1"/>
    <property type="molecule type" value="Genomic_DNA"/>
</dbReference>
<accession>A0AA41VFR4</accession>